<dbReference type="GO" id="GO:0016747">
    <property type="term" value="F:acyltransferase activity, transferring groups other than amino-acyl groups"/>
    <property type="evidence" value="ECO:0007669"/>
    <property type="project" value="InterPro"/>
</dbReference>
<dbReference type="STRING" id="99656.SAMN05421659_102399"/>
<sequence length="139" mass="15969">MIVFKENKLDVDTYLYLRQQVNWKALTYNQANRAIKNSMYIITVYEADKPIAMGRIVGDGSVVSYIQDLIVIPSAQGEKIGSKLLEKLIKYVESITEEGTEMMLCLMCAKGRENFYKHHNFIERPTNNLGPGMIQYVRP</sequence>
<dbReference type="InterPro" id="IPR053144">
    <property type="entry name" value="Acetyltransferase_Butenolide"/>
</dbReference>
<dbReference type="Proteomes" id="UP000199701">
    <property type="component" value="Unassembled WGS sequence"/>
</dbReference>
<dbReference type="EMBL" id="FOJI01000002">
    <property type="protein sequence ID" value="SEV96516.1"/>
    <property type="molecule type" value="Genomic_DNA"/>
</dbReference>
<name>A0A1I0N605_9FIRM</name>
<dbReference type="AlphaFoldDB" id="A0A1I0N605"/>
<organism evidence="2 3">
    <name type="scientific">[Clostridium] fimetarium</name>
    <dbReference type="NCBI Taxonomy" id="99656"/>
    <lineage>
        <taxon>Bacteria</taxon>
        <taxon>Bacillati</taxon>
        <taxon>Bacillota</taxon>
        <taxon>Clostridia</taxon>
        <taxon>Lachnospirales</taxon>
        <taxon>Lachnospiraceae</taxon>
    </lineage>
</organism>
<dbReference type="Gene3D" id="3.40.630.30">
    <property type="match status" value="1"/>
</dbReference>
<dbReference type="PANTHER" id="PTHR43233">
    <property type="entry name" value="FAMILY N-ACETYLTRANSFERASE, PUTATIVE (AFU_ORTHOLOGUE AFUA_6G03350)-RELATED"/>
    <property type="match status" value="1"/>
</dbReference>
<evidence type="ECO:0000259" key="1">
    <source>
        <dbReference type="PROSITE" id="PS51186"/>
    </source>
</evidence>
<evidence type="ECO:0000313" key="2">
    <source>
        <dbReference type="EMBL" id="SEV96516.1"/>
    </source>
</evidence>
<protein>
    <submittedName>
        <fullName evidence="2">Acetyltransferase (GNAT) domain-containing protein</fullName>
    </submittedName>
</protein>
<dbReference type="CDD" id="cd04301">
    <property type="entry name" value="NAT_SF"/>
    <property type="match status" value="1"/>
</dbReference>
<keyword evidence="2" id="KW-0808">Transferase</keyword>
<dbReference type="PANTHER" id="PTHR43233:SF1">
    <property type="entry name" value="FAMILY N-ACETYLTRANSFERASE, PUTATIVE (AFU_ORTHOLOGUE AFUA_6G03350)-RELATED"/>
    <property type="match status" value="1"/>
</dbReference>
<dbReference type="SUPFAM" id="SSF55729">
    <property type="entry name" value="Acyl-CoA N-acyltransferases (Nat)"/>
    <property type="match status" value="1"/>
</dbReference>
<evidence type="ECO:0000313" key="3">
    <source>
        <dbReference type="Proteomes" id="UP000199701"/>
    </source>
</evidence>
<gene>
    <name evidence="2" type="ORF">SAMN05421659_102399</name>
</gene>
<dbReference type="PROSITE" id="PS51186">
    <property type="entry name" value="GNAT"/>
    <property type="match status" value="1"/>
</dbReference>
<dbReference type="Pfam" id="PF00583">
    <property type="entry name" value="Acetyltransf_1"/>
    <property type="match status" value="1"/>
</dbReference>
<dbReference type="InterPro" id="IPR000182">
    <property type="entry name" value="GNAT_dom"/>
</dbReference>
<dbReference type="RefSeq" id="WP_092450924.1">
    <property type="nucleotide sequence ID" value="NZ_FOJI01000002.1"/>
</dbReference>
<reference evidence="2 3" key="1">
    <citation type="submission" date="2016-10" db="EMBL/GenBank/DDBJ databases">
        <authorList>
            <person name="de Groot N.N."/>
        </authorList>
    </citation>
    <scope>NUCLEOTIDE SEQUENCE [LARGE SCALE GENOMIC DNA]</scope>
    <source>
        <strain evidence="2 3">DSM 9179</strain>
    </source>
</reference>
<keyword evidence="3" id="KW-1185">Reference proteome</keyword>
<feature type="domain" description="N-acetyltransferase" evidence="1">
    <location>
        <begin position="1"/>
        <end position="139"/>
    </location>
</feature>
<dbReference type="OrthoDB" id="9775804at2"/>
<dbReference type="InterPro" id="IPR016181">
    <property type="entry name" value="Acyl_CoA_acyltransferase"/>
</dbReference>
<accession>A0A1I0N605</accession>
<proteinExistence type="predicted"/>